<evidence type="ECO:0000256" key="3">
    <source>
        <dbReference type="ARBA" id="ARBA00023002"/>
    </source>
</evidence>
<dbReference type="InterPro" id="IPR036291">
    <property type="entry name" value="NAD(P)-bd_dom_sf"/>
</dbReference>
<dbReference type="InterPro" id="IPR050129">
    <property type="entry name" value="Zn_alcohol_dh"/>
</dbReference>
<dbReference type="AlphaFoldDB" id="A0A9D2EYA9"/>
<evidence type="ECO:0000313" key="7">
    <source>
        <dbReference type="Proteomes" id="UP000824062"/>
    </source>
</evidence>
<keyword evidence="2 4" id="KW-0862">Zinc</keyword>
<reference evidence="6" key="2">
    <citation type="submission" date="2021-04" db="EMBL/GenBank/DDBJ databases">
        <authorList>
            <person name="Gilroy R."/>
        </authorList>
    </citation>
    <scope>NUCLEOTIDE SEQUENCE</scope>
    <source>
        <strain evidence="6">ChiHjej12B11-14209</strain>
    </source>
</reference>
<dbReference type="SUPFAM" id="SSF50129">
    <property type="entry name" value="GroES-like"/>
    <property type="match status" value="1"/>
</dbReference>
<gene>
    <name evidence="6" type="ORF">IAA19_01935</name>
</gene>
<dbReference type="SMART" id="SM00829">
    <property type="entry name" value="PKS_ER"/>
    <property type="match status" value="1"/>
</dbReference>
<evidence type="ECO:0000256" key="4">
    <source>
        <dbReference type="RuleBase" id="RU361277"/>
    </source>
</evidence>
<feature type="domain" description="Enoyl reductase (ER)" evidence="5">
    <location>
        <begin position="12"/>
        <end position="349"/>
    </location>
</feature>
<dbReference type="Gene3D" id="3.90.180.10">
    <property type="entry name" value="Medium-chain alcohol dehydrogenases, catalytic domain"/>
    <property type="match status" value="1"/>
</dbReference>
<dbReference type="Gene3D" id="3.40.50.720">
    <property type="entry name" value="NAD(P)-binding Rossmann-like Domain"/>
    <property type="match status" value="1"/>
</dbReference>
<comment type="similarity">
    <text evidence="4">Belongs to the zinc-containing alcohol dehydrogenase family.</text>
</comment>
<dbReference type="EMBL" id="DXBM01000019">
    <property type="protein sequence ID" value="HIZ45765.1"/>
    <property type="molecule type" value="Genomic_DNA"/>
</dbReference>
<dbReference type="PROSITE" id="PS00059">
    <property type="entry name" value="ADH_ZINC"/>
    <property type="match status" value="1"/>
</dbReference>
<sequence length="354" mass="37995">MSETMNAGVFHGIEDIRYERVPVPQIGPDEFLLKVRAVAICGSDLRTYQHGHAKVKTPQILGHEFAGDVVEVGANVEGVSVGDRVSVHPGIPCGHCYYCQRGLQNLCVDRPGIGTVLPGAFAEYVKIPKKTIEAGTVFHIPEGKKYELAALGDPAVSALHGEEELDVRLGDTLLILGSGSIGIMHAMIGRLKGASKIILVNRSPDRLEKARAMGVADHYFCLKTDGDLQEFVMSVTDGMGANKVCVANTAKASAVQALTVAAKGGTVEFFAGFPKDDPALGVDGNLIHYKELKVIGSFGSTPRQFQQAEQLLVNELIPAEKLITHRLPLSQINEGFGLMVRGECFKVILDPTQA</sequence>
<evidence type="ECO:0000313" key="6">
    <source>
        <dbReference type="EMBL" id="HIZ45765.1"/>
    </source>
</evidence>
<dbReference type="SUPFAM" id="SSF51735">
    <property type="entry name" value="NAD(P)-binding Rossmann-fold domains"/>
    <property type="match status" value="1"/>
</dbReference>
<dbReference type="GO" id="GO:0008270">
    <property type="term" value="F:zinc ion binding"/>
    <property type="evidence" value="ECO:0007669"/>
    <property type="project" value="InterPro"/>
</dbReference>
<evidence type="ECO:0000256" key="1">
    <source>
        <dbReference type="ARBA" id="ARBA00022723"/>
    </source>
</evidence>
<dbReference type="InterPro" id="IPR002328">
    <property type="entry name" value="ADH_Zn_CS"/>
</dbReference>
<keyword evidence="1 4" id="KW-0479">Metal-binding</keyword>
<evidence type="ECO:0000256" key="2">
    <source>
        <dbReference type="ARBA" id="ARBA00022833"/>
    </source>
</evidence>
<dbReference type="Proteomes" id="UP000824062">
    <property type="component" value="Unassembled WGS sequence"/>
</dbReference>
<proteinExistence type="inferred from homology"/>
<comment type="cofactor">
    <cofactor evidence="4">
        <name>Zn(2+)</name>
        <dbReference type="ChEBI" id="CHEBI:29105"/>
    </cofactor>
</comment>
<name>A0A9D2EYA9_9ACTN</name>
<dbReference type="GO" id="GO:0016491">
    <property type="term" value="F:oxidoreductase activity"/>
    <property type="evidence" value="ECO:0007669"/>
    <property type="project" value="UniProtKB-KW"/>
</dbReference>
<comment type="caution">
    <text evidence="6">The sequence shown here is derived from an EMBL/GenBank/DDBJ whole genome shotgun (WGS) entry which is preliminary data.</text>
</comment>
<dbReference type="InterPro" id="IPR020843">
    <property type="entry name" value="ER"/>
</dbReference>
<dbReference type="InterPro" id="IPR013149">
    <property type="entry name" value="ADH-like_C"/>
</dbReference>
<dbReference type="Pfam" id="PF08240">
    <property type="entry name" value="ADH_N"/>
    <property type="match status" value="1"/>
</dbReference>
<organism evidence="6 7">
    <name type="scientific">Candidatus Olsenella pullistercoris</name>
    <dbReference type="NCBI Taxonomy" id="2838712"/>
    <lineage>
        <taxon>Bacteria</taxon>
        <taxon>Bacillati</taxon>
        <taxon>Actinomycetota</taxon>
        <taxon>Coriobacteriia</taxon>
        <taxon>Coriobacteriales</taxon>
        <taxon>Atopobiaceae</taxon>
        <taxon>Olsenella</taxon>
    </lineage>
</organism>
<dbReference type="PANTHER" id="PTHR43401:SF2">
    <property type="entry name" value="L-THREONINE 3-DEHYDROGENASE"/>
    <property type="match status" value="1"/>
</dbReference>
<dbReference type="Pfam" id="PF00107">
    <property type="entry name" value="ADH_zinc_N"/>
    <property type="match status" value="1"/>
</dbReference>
<keyword evidence="3" id="KW-0560">Oxidoreductase</keyword>
<dbReference type="InterPro" id="IPR011032">
    <property type="entry name" value="GroES-like_sf"/>
</dbReference>
<reference evidence="6" key="1">
    <citation type="journal article" date="2021" name="PeerJ">
        <title>Extensive microbial diversity within the chicken gut microbiome revealed by metagenomics and culture.</title>
        <authorList>
            <person name="Gilroy R."/>
            <person name="Ravi A."/>
            <person name="Getino M."/>
            <person name="Pursley I."/>
            <person name="Horton D.L."/>
            <person name="Alikhan N.F."/>
            <person name="Baker D."/>
            <person name="Gharbi K."/>
            <person name="Hall N."/>
            <person name="Watson M."/>
            <person name="Adriaenssens E.M."/>
            <person name="Foster-Nyarko E."/>
            <person name="Jarju S."/>
            <person name="Secka A."/>
            <person name="Antonio M."/>
            <person name="Oren A."/>
            <person name="Chaudhuri R.R."/>
            <person name="La Ragione R."/>
            <person name="Hildebrand F."/>
            <person name="Pallen M.J."/>
        </authorList>
    </citation>
    <scope>NUCLEOTIDE SEQUENCE</scope>
    <source>
        <strain evidence="6">ChiHjej12B11-14209</strain>
    </source>
</reference>
<dbReference type="InterPro" id="IPR013154">
    <property type="entry name" value="ADH-like_N"/>
</dbReference>
<protein>
    <submittedName>
        <fullName evidence="6">Alcohol dehydrogenase catalytic domain-containing protein</fullName>
    </submittedName>
</protein>
<accession>A0A9D2EYA9</accession>
<evidence type="ECO:0000259" key="5">
    <source>
        <dbReference type="SMART" id="SM00829"/>
    </source>
</evidence>
<dbReference type="PANTHER" id="PTHR43401">
    <property type="entry name" value="L-THREONINE 3-DEHYDROGENASE"/>
    <property type="match status" value="1"/>
</dbReference>